<feature type="domain" description="DUF4220" evidence="2">
    <location>
        <begin position="803"/>
        <end position="1106"/>
    </location>
</feature>
<feature type="transmembrane region" description="Helical" evidence="1">
    <location>
        <begin position="96"/>
        <end position="117"/>
    </location>
</feature>
<dbReference type="Proteomes" id="UP000032180">
    <property type="component" value="Chromosome 8"/>
</dbReference>
<keyword evidence="1" id="KW-0812">Transmembrane</keyword>
<dbReference type="PANTHER" id="PTHR31325">
    <property type="entry name" value="OS01G0798800 PROTEIN-RELATED"/>
    <property type="match status" value="1"/>
</dbReference>
<dbReference type="InterPro" id="IPR025315">
    <property type="entry name" value="DUF4220"/>
</dbReference>
<dbReference type="Pfam" id="PF13968">
    <property type="entry name" value="DUF4220"/>
    <property type="match status" value="2"/>
</dbReference>
<reference evidence="3" key="3">
    <citation type="submission" date="2015-04" db="UniProtKB">
        <authorList>
            <consortium name="EnsemblPlants"/>
        </authorList>
    </citation>
    <scope>IDENTIFICATION</scope>
</reference>
<keyword evidence="4" id="KW-1185">Reference proteome</keyword>
<feature type="domain" description="DUF4220" evidence="2">
    <location>
        <begin position="98"/>
        <end position="428"/>
    </location>
</feature>
<dbReference type="Pfam" id="PF04578">
    <property type="entry name" value="DUF594"/>
    <property type="match status" value="2"/>
</dbReference>
<accession>A0A0D9X468</accession>
<reference evidence="3 4" key="1">
    <citation type="submission" date="2012-08" db="EMBL/GenBank/DDBJ databases">
        <title>Oryza genome evolution.</title>
        <authorList>
            <person name="Wing R.A."/>
        </authorList>
    </citation>
    <scope>NUCLEOTIDE SEQUENCE</scope>
</reference>
<dbReference type="EnsemblPlants" id="LPERR08G02440.1">
    <property type="protein sequence ID" value="LPERR08G02440.1"/>
    <property type="gene ID" value="LPERR08G02440"/>
</dbReference>
<feature type="transmembrane region" description="Helical" evidence="1">
    <location>
        <begin position="365"/>
        <end position="389"/>
    </location>
</feature>
<evidence type="ECO:0000256" key="1">
    <source>
        <dbReference type="SAM" id="Phobius"/>
    </source>
</evidence>
<feature type="transmembrane region" description="Helical" evidence="1">
    <location>
        <begin position="123"/>
        <end position="140"/>
    </location>
</feature>
<reference evidence="4" key="2">
    <citation type="submission" date="2013-12" db="EMBL/GenBank/DDBJ databases">
        <authorList>
            <person name="Yu Y."/>
            <person name="Lee S."/>
            <person name="de Baynast K."/>
            <person name="Wissotski M."/>
            <person name="Liu L."/>
            <person name="Talag J."/>
            <person name="Goicoechea J."/>
            <person name="Angelova A."/>
            <person name="Jetty R."/>
            <person name="Kudrna D."/>
            <person name="Golser W."/>
            <person name="Rivera L."/>
            <person name="Zhang J."/>
            <person name="Wing R."/>
        </authorList>
    </citation>
    <scope>NUCLEOTIDE SEQUENCE</scope>
</reference>
<keyword evidence="1" id="KW-0472">Membrane</keyword>
<feature type="transmembrane region" description="Helical" evidence="1">
    <location>
        <begin position="190"/>
        <end position="211"/>
    </location>
</feature>
<name>A0A0D9X468_9ORYZ</name>
<evidence type="ECO:0000259" key="2">
    <source>
        <dbReference type="Pfam" id="PF13968"/>
    </source>
</evidence>
<keyword evidence="1" id="KW-1133">Transmembrane helix</keyword>
<evidence type="ECO:0000313" key="4">
    <source>
        <dbReference type="Proteomes" id="UP000032180"/>
    </source>
</evidence>
<feature type="transmembrane region" description="Helical" evidence="1">
    <location>
        <begin position="828"/>
        <end position="847"/>
    </location>
</feature>
<feature type="transmembrane region" description="Helical" evidence="1">
    <location>
        <begin position="160"/>
        <end position="178"/>
    </location>
</feature>
<feature type="transmembrane region" description="Helical" evidence="1">
    <location>
        <begin position="1048"/>
        <end position="1070"/>
    </location>
</feature>
<proteinExistence type="predicted"/>
<dbReference type="STRING" id="77586.A0A0D9X468"/>
<sequence length="1366" mass="154912">MRSVNRRAAPGGGGTPTIWMDPGHVAAAPSLPARIHLAVAPSSKEHQQKQLAVHVEDLWNEWEIQVLVLASFSLQVFLLLFSGVRKRATYNILSFLLWLAYVSADSLAIFVLGHLTFHIYGGLRHGLVLFWAPFMLLHLGGQETMTAFSMEDNLLWRRHLLNFVIQVLLAAYVVGKQWKGESKQLLAPMVLMFISGTIKYAGRISALMLAAEQTTRRSRVRRSRDSLMAPGYRVWLLPDWLRIQELTNYKRLILEANKSISAYMGFLMDIALPPTNRASNNYNLLQQRLSTEQRVYACYKLTELQLSNLYDYFYTKIGAHFEKEERLNGWFLQLVTLGSTFAALFLFAWADLRGNLFYYKRADIIVSYILLAGAAILDTLSVSIVISSFQAVQDYGRSHDVMFSIIRCVHPEGKAQWSHKLAQYNLISGCIQEKRAAAGGCGFLECIMFNVLGMNPSHTTYVDVSHELKKELLDKLIQVGGHEDDVWDISKFTGQWAKLELQSKMQIESSSRAHLQVLLSDSIDRAASFMSSVLTWHILTDICFFHEDDTGCSSSSGGPSREFSNYMMYLCSEYGMYSGSDAGNVMLQNAQGFIYDCLGDCQESLDQISAVVRHITAKLGHLTPTEFVDPREKLINAEPALILAFQLSEELLKIKEASDRWDIILNVWMEMLCYMAFHCESGFHVEHLSKGGEFITHQRPAWEFREEEENSIGDSQFPLTREVEASQLTEENLNLMACVVVATCYHRQIYPGLSRLAAHVEELWNEWEIQVLVLVSFSLQVFLLLFSGIRKRTTSKLLITLLWLAFVSADSLSIFVLGHLTYHINVGLRHGLVLFWAPFMLLHLGGQETMTAFSMEDNMLWKRHLLTFSIQMGLAAYVVSKQCQGDNKHLLAPMVLMFISGTIKYAGRISALMLAAEPTTVEAEPIQELTNYKLLVLGANRRFRTSIGFLMDKELPLIYMCRDYYELLHLCLSTQQGVNVFYKLIELQLSILYDYFYTKIGAHFEKEERLNGWFLQLVTLGSTFAPLFLFAWADLRGNLFNYSRADIIVYYILLGGAAILDTLSVSIVILSFQAVKDERRCHDVFFSTSEREAQWSHKLAQYNLISGCIKEKRAAAGSGGGLLKCIMLNVVGMNLSHTTYVDISHELKKQLLDKQTHVGHHEGHEVWDISKFTGQWAKLELQSKIQIESSSKTRLQALLGESIERAASFMSSVLTWHIATEICFFSCSSSSGGPSRELSNYVMYLSSEYGMYSGSDAGNVMLQNAQGFIYDYLGDCRESLDQISAVVRHITAKLVLTFQLSKELFKIQEANDRWDIILNVWMEMLCYMACNCEAGFHIEQLSKGGEFITHVKLLVLNLNRPYSLDP</sequence>
<dbReference type="InterPro" id="IPR007658">
    <property type="entry name" value="DUF594"/>
</dbReference>
<evidence type="ECO:0000313" key="3">
    <source>
        <dbReference type="EnsemblPlants" id="LPERR08G02440.1"/>
    </source>
</evidence>
<feature type="transmembrane region" description="Helical" evidence="1">
    <location>
        <begin position="1013"/>
        <end position="1033"/>
    </location>
</feature>
<dbReference type="Gramene" id="LPERR08G02440.1">
    <property type="protein sequence ID" value="LPERR08G02440.1"/>
    <property type="gene ID" value="LPERR08G02440"/>
</dbReference>
<feature type="transmembrane region" description="Helical" evidence="1">
    <location>
        <begin position="330"/>
        <end position="350"/>
    </location>
</feature>
<organism evidence="3 4">
    <name type="scientific">Leersia perrieri</name>
    <dbReference type="NCBI Taxonomy" id="77586"/>
    <lineage>
        <taxon>Eukaryota</taxon>
        <taxon>Viridiplantae</taxon>
        <taxon>Streptophyta</taxon>
        <taxon>Embryophyta</taxon>
        <taxon>Tracheophyta</taxon>
        <taxon>Spermatophyta</taxon>
        <taxon>Magnoliopsida</taxon>
        <taxon>Liliopsida</taxon>
        <taxon>Poales</taxon>
        <taxon>Poaceae</taxon>
        <taxon>BOP clade</taxon>
        <taxon>Oryzoideae</taxon>
        <taxon>Oryzeae</taxon>
        <taxon>Oryzinae</taxon>
        <taxon>Leersia</taxon>
    </lineage>
</organism>
<dbReference type="eggNOG" id="ENOG502QQBP">
    <property type="taxonomic scope" value="Eukaryota"/>
</dbReference>
<feature type="transmembrane region" description="Helical" evidence="1">
    <location>
        <begin position="801"/>
        <end position="822"/>
    </location>
</feature>
<protein>
    <recommendedName>
        <fullName evidence="2">DUF4220 domain-containing protein</fullName>
    </recommendedName>
</protein>